<dbReference type="InterPro" id="IPR036390">
    <property type="entry name" value="WH_DNA-bd_sf"/>
</dbReference>
<dbReference type="OrthoDB" id="18848at2157"/>
<gene>
    <name evidence="1" type="ORF">Desfe_0257</name>
</gene>
<dbReference type="InterPro" id="IPR036388">
    <property type="entry name" value="WH-like_DNA-bd_sf"/>
</dbReference>
<dbReference type="Proteomes" id="UP000006175">
    <property type="component" value="Chromosome"/>
</dbReference>
<dbReference type="HOGENOM" id="CLU_1036731_0_0_2"/>
<evidence type="ECO:0000313" key="1">
    <source>
        <dbReference type="EMBL" id="AFL66168.1"/>
    </source>
</evidence>
<dbReference type="RefSeq" id="WP_014767072.1">
    <property type="nucleotide sequence ID" value="NC_018001.1"/>
</dbReference>
<dbReference type="Gene3D" id="1.10.10.10">
    <property type="entry name" value="Winged helix-like DNA-binding domain superfamily/Winged helix DNA-binding domain"/>
    <property type="match status" value="1"/>
</dbReference>
<reference evidence="1 2" key="1">
    <citation type="journal article" date="2012" name="J. Bacteriol.">
        <title>Complete Genome Sequence of Desulfurococcus fermentans, a Hyperthermophilic Cellulolytic Crenarchaeon Isolated from a Freshwater Hot Spring in Kamchatka, Russia.</title>
        <authorList>
            <person name="Susanti D."/>
            <person name="Johnson E.F."/>
            <person name="Rodriguez J.R."/>
            <person name="Anderson I."/>
            <person name="Perevalova A.A."/>
            <person name="Kyrpides N."/>
            <person name="Lucas S."/>
            <person name="Han J."/>
            <person name="Lapidus A."/>
            <person name="Cheng J.F."/>
            <person name="Goodwin L."/>
            <person name="Pitluck S."/>
            <person name="Mavrommatis K."/>
            <person name="Peters L."/>
            <person name="Land M.L."/>
            <person name="Hauser L."/>
            <person name="Gopalan V."/>
            <person name="Chan P.P."/>
            <person name="Lowe T.M."/>
            <person name="Atomi H."/>
            <person name="Bonch-Osmolovskaya E.A."/>
            <person name="Woyke T."/>
            <person name="Mukhopadhyay B."/>
        </authorList>
    </citation>
    <scope>NUCLEOTIDE SEQUENCE [LARGE SCALE GENOMIC DNA]</scope>
    <source>
        <strain evidence="1 2">DSM 16532</strain>
    </source>
</reference>
<proteinExistence type="predicted"/>
<dbReference type="EMBL" id="CP003321">
    <property type="protein sequence ID" value="AFL66168.1"/>
    <property type="molecule type" value="Genomic_DNA"/>
</dbReference>
<organism evidence="1 2">
    <name type="scientific">Desulfurococcus amylolyticus DSM 16532</name>
    <dbReference type="NCBI Taxonomy" id="768672"/>
    <lineage>
        <taxon>Archaea</taxon>
        <taxon>Thermoproteota</taxon>
        <taxon>Thermoprotei</taxon>
        <taxon>Desulfurococcales</taxon>
        <taxon>Desulfurococcaceae</taxon>
        <taxon>Desulfurococcus</taxon>
    </lineage>
</organism>
<accession>I3XQE4</accession>
<evidence type="ECO:0000313" key="2">
    <source>
        <dbReference type="Proteomes" id="UP000006175"/>
    </source>
</evidence>
<dbReference type="AlphaFoldDB" id="I3XQE4"/>
<dbReference type="GeneID" id="13061945"/>
<name>I3XQE4_DESAM</name>
<keyword evidence="2" id="KW-1185">Reference proteome</keyword>
<dbReference type="SUPFAM" id="SSF46785">
    <property type="entry name" value="Winged helix' DNA-binding domain"/>
    <property type="match status" value="1"/>
</dbReference>
<dbReference type="KEGG" id="dfd:Desfe_0257"/>
<sequence>MSISITGSRGGFFSKLLWAFKPKDPFVKNIEESIVLMDRMIRSIEASKRSLEITLEEHKRKLKLSGAQDKELQEIIDEENRNIMGYLNLFTKVYYDLTRVRLRLETITQVQEPMKVLPEVLEELKRIEPEVEKINPQLVSLIRMIEQKVGSIKVSTDSSSIPQPLINKYMSQKNEEKTPVKPVENIEALVPPATVDERARAAVKIPPSPPSNDGQQALKPIEIEPEFQRDSIESRNEVPLNIVEQWVLAELRSKAGILDIQYFTSKYRVSRDKVYEALRRLEEKGLVRLKRF</sequence>
<protein>
    <submittedName>
        <fullName evidence="1">Uncharacterized protein</fullName>
    </submittedName>
</protein>
<dbReference type="eggNOG" id="arCOG00453">
    <property type="taxonomic scope" value="Archaea"/>
</dbReference>